<dbReference type="InterPro" id="IPR006439">
    <property type="entry name" value="HAD-SF_hydro_IA"/>
</dbReference>
<dbReference type="Pfam" id="PF00702">
    <property type="entry name" value="Hydrolase"/>
    <property type="match status" value="1"/>
</dbReference>
<dbReference type="PANTHER" id="PTHR47478">
    <property type="match status" value="1"/>
</dbReference>
<keyword evidence="2" id="KW-1185">Reference proteome</keyword>
<accession>A0ABS5VS23</accession>
<dbReference type="PANTHER" id="PTHR47478:SF1">
    <property type="entry name" value="PYRIMIDINE 5'-NUCLEOTIDASE YJJG"/>
    <property type="match status" value="1"/>
</dbReference>
<dbReference type="InterPro" id="IPR052550">
    <property type="entry name" value="Pyrimidine_5'-ntase_YjjG"/>
</dbReference>
<dbReference type="EMBL" id="JAHESD010000023">
    <property type="protein sequence ID" value="MBT1703976.1"/>
    <property type="molecule type" value="Genomic_DNA"/>
</dbReference>
<evidence type="ECO:0000313" key="2">
    <source>
        <dbReference type="Proteomes" id="UP000772618"/>
    </source>
</evidence>
<dbReference type="InterPro" id="IPR011951">
    <property type="entry name" value="HAD-SF_hydro_IA_YjjG/PynA"/>
</dbReference>
<dbReference type="Gene3D" id="3.40.50.1000">
    <property type="entry name" value="HAD superfamily/HAD-like"/>
    <property type="match status" value="1"/>
</dbReference>
<dbReference type="SUPFAM" id="SSF56784">
    <property type="entry name" value="HAD-like"/>
    <property type="match status" value="1"/>
</dbReference>
<reference evidence="1 2" key="1">
    <citation type="submission" date="2021-05" db="EMBL/GenBank/DDBJ databases">
        <title>A Polyphasic approach of four new species of the genus Ohtaekwangia: Ohtaekwangia histidinii sp. nov., Ohtaekwangia cretensis sp. nov., Ohtaekwangia indiensis sp. nov., Ohtaekwangia reichenbachii sp. nov. from diverse environment.</title>
        <authorList>
            <person name="Octaviana S."/>
        </authorList>
    </citation>
    <scope>NUCLEOTIDE SEQUENCE [LARGE SCALE GENOMIC DNA]</scope>
    <source>
        <strain evidence="1 2">PWU20</strain>
    </source>
</reference>
<comment type="caution">
    <text evidence="1">The sequence shown here is derived from an EMBL/GenBank/DDBJ whole genome shotgun (WGS) entry which is preliminary data.</text>
</comment>
<dbReference type="InterPro" id="IPR023214">
    <property type="entry name" value="HAD_sf"/>
</dbReference>
<dbReference type="Proteomes" id="UP000772618">
    <property type="component" value="Unassembled WGS sequence"/>
</dbReference>
<name>A0ABS5VS23_9BACT</name>
<dbReference type="SFLD" id="SFLDS00003">
    <property type="entry name" value="Haloacid_Dehalogenase"/>
    <property type="match status" value="1"/>
</dbReference>
<protein>
    <submittedName>
        <fullName evidence="1">YjjG family noncanonical pyrimidine nucleotidase</fullName>
    </submittedName>
</protein>
<dbReference type="NCBIfam" id="TIGR02254">
    <property type="entry name" value="YjjG_YfnB"/>
    <property type="match status" value="1"/>
</dbReference>
<gene>
    <name evidence="1" type="ORF">KK060_11835</name>
</gene>
<dbReference type="NCBIfam" id="TIGR01549">
    <property type="entry name" value="HAD-SF-IA-v1"/>
    <property type="match status" value="1"/>
</dbReference>
<sequence length="238" mass="27782">MMDELSTGKKYKCVFFDLDHTLWDYETNCRETLYDLYSAYQLDKRNIPDGQSLYEQFKKVNTTLWDLYDRQLITQDVIRKERFKQVLDHFGAYEETLSNQLSDDYLEACPKKPNLMPYAEDVLHYLSKKYQLTIITNGFEKIQHVKLASGKISSYFKHIITSQKAGHRKPSPHIFEYAVHAHNIQCCDAIMIGDNLLTDIQGARGCTIDTVFYNPERIPHQSKTTYEIGCLSELLNIL</sequence>
<dbReference type="InterPro" id="IPR036412">
    <property type="entry name" value="HAD-like_sf"/>
</dbReference>
<organism evidence="1 2">
    <name type="scientific">Chryseosolibacter indicus</name>
    <dbReference type="NCBI Taxonomy" id="2782351"/>
    <lineage>
        <taxon>Bacteria</taxon>
        <taxon>Pseudomonadati</taxon>
        <taxon>Bacteroidota</taxon>
        <taxon>Cytophagia</taxon>
        <taxon>Cytophagales</taxon>
        <taxon>Chryseotaleaceae</taxon>
        <taxon>Chryseosolibacter</taxon>
    </lineage>
</organism>
<dbReference type="SFLD" id="SFLDG01129">
    <property type="entry name" value="C1.5:_HAD__Beta-PGM__Phosphata"/>
    <property type="match status" value="1"/>
</dbReference>
<dbReference type="RefSeq" id="WP_254153937.1">
    <property type="nucleotide sequence ID" value="NZ_JAHESD010000023.1"/>
</dbReference>
<dbReference type="InterPro" id="IPR023198">
    <property type="entry name" value="PGP-like_dom2"/>
</dbReference>
<evidence type="ECO:0000313" key="1">
    <source>
        <dbReference type="EMBL" id="MBT1703976.1"/>
    </source>
</evidence>
<dbReference type="Gene3D" id="1.10.150.240">
    <property type="entry name" value="Putative phosphatase, domain 2"/>
    <property type="match status" value="1"/>
</dbReference>
<proteinExistence type="predicted"/>